<reference evidence="3" key="1">
    <citation type="submission" date="2019-08" db="EMBL/GenBank/DDBJ databases">
        <authorList>
            <person name="Kucharzyk K."/>
            <person name="Murdoch R.W."/>
            <person name="Higgins S."/>
            <person name="Loffler F."/>
        </authorList>
    </citation>
    <scope>NUCLEOTIDE SEQUENCE</scope>
</reference>
<protein>
    <submittedName>
        <fullName evidence="3">3-oxoacyl-[acyl-carrier-protein] reductase FabG</fullName>
        <ecNumber evidence="3">1.1.1.100</ecNumber>
    </submittedName>
</protein>
<gene>
    <name evidence="3" type="primary">fabG_76</name>
    <name evidence="3" type="ORF">SDC9_95201</name>
</gene>
<keyword evidence="2 3" id="KW-0560">Oxidoreductase</keyword>
<dbReference type="Pfam" id="PF13561">
    <property type="entry name" value="adh_short_C2"/>
    <property type="match status" value="1"/>
</dbReference>
<accession>A0A645A695</accession>
<comment type="similarity">
    <text evidence="1">Belongs to the short-chain dehydrogenases/reductases (SDR) family.</text>
</comment>
<dbReference type="PRINTS" id="PR00081">
    <property type="entry name" value="GDHRDH"/>
</dbReference>
<dbReference type="EMBL" id="VSSQ01012114">
    <property type="protein sequence ID" value="MPM48476.1"/>
    <property type="molecule type" value="Genomic_DNA"/>
</dbReference>
<evidence type="ECO:0000313" key="3">
    <source>
        <dbReference type="EMBL" id="MPM48476.1"/>
    </source>
</evidence>
<comment type="caution">
    <text evidence="3">The sequence shown here is derived from an EMBL/GenBank/DDBJ whole genome shotgun (WGS) entry which is preliminary data.</text>
</comment>
<dbReference type="InterPro" id="IPR036291">
    <property type="entry name" value="NAD(P)-bd_dom_sf"/>
</dbReference>
<dbReference type="Gene3D" id="3.40.50.720">
    <property type="entry name" value="NAD(P)-binding Rossmann-like Domain"/>
    <property type="match status" value="1"/>
</dbReference>
<organism evidence="3">
    <name type="scientific">bioreactor metagenome</name>
    <dbReference type="NCBI Taxonomy" id="1076179"/>
    <lineage>
        <taxon>unclassified sequences</taxon>
        <taxon>metagenomes</taxon>
        <taxon>ecological metagenomes</taxon>
    </lineage>
</organism>
<evidence type="ECO:0000256" key="1">
    <source>
        <dbReference type="ARBA" id="ARBA00006484"/>
    </source>
</evidence>
<sequence length="87" mass="9444">MISFTTSLAKEVACHQIRVNAFAPAIMYTDMTSELLDRDLSHYEKQIPIGRIATLEEAADAILFLASDASAYMTGSVLDFSGGQVGR</sequence>
<dbReference type="EC" id="1.1.1.100" evidence="3"/>
<dbReference type="SUPFAM" id="SSF51735">
    <property type="entry name" value="NAD(P)-binding Rossmann-fold domains"/>
    <property type="match status" value="1"/>
</dbReference>
<dbReference type="PANTHER" id="PTHR42760">
    <property type="entry name" value="SHORT-CHAIN DEHYDROGENASES/REDUCTASES FAMILY MEMBER"/>
    <property type="match status" value="1"/>
</dbReference>
<dbReference type="GO" id="GO:0004316">
    <property type="term" value="F:3-oxoacyl-[acyl-carrier-protein] reductase (NADPH) activity"/>
    <property type="evidence" value="ECO:0007669"/>
    <property type="project" value="UniProtKB-EC"/>
</dbReference>
<dbReference type="PANTHER" id="PTHR42760:SF133">
    <property type="entry name" value="3-OXOACYL-[ACYL-CARRIER-PROTEIN] REDUCTASE"/>
    <property type="match status" value="1"/>
</dbReference>
<dbReference type="InterPro" id="IPR002347">
    <property type="entry name" value="SDR_fam"/>
</dbReference>
<evidence type="ECO:0000256" key="2">
    <source>
        <dbReference type="ARBA" id="ARBA00023002"/>
    </source>
</evidence>
<dbReference type="AlphaFoldDB" id="A0A645A695"/>
<name>A0A645A695_9ZZZZ</name>
<proteinExistence type="inferred from homology"/>